<evidence type="ECO:0000313" key="3">
    <source>
        <dbReference type="Proteomes" id="UP000069241"/>
    </source>
</evidence>
<feature type="signal peptide" evidence="1">
    <location>
        <begin position="1"/>
        <end position="23"/>
    </location>
</feature>
<proteinExistence type="predicted"/>
<protein>
    <submittedName>
        <fullName evidence="2">Uncharacterized protein</fullName>
    </submittedName>
</protein>
<accession>A0A0X8JJZ9</accession>
<keyword evidence="1" id="KW-0732">Signal</keyword>
<keyword evidence="3" id="KW-1185">Reference proteome</keyword>
<feature type="chain" id="PRO_5007067472" evidence="1">
    <location>
        <begin position="24"/>
        <end position="165"/>
    </location>
</feature>
<dbReference type="STRING" id="44742.AXF13_08060"/>
<dbReference type="RefSeq" id="WP_062252431.1">
    <property type="nucleotide sequence ID" value="NZ_CP014229.1"/>
</dbReference>
<evidence type="ECO:0000256" key="1">
    <source>
        <dbReference type="SAM" id="SignalP"/>
    </source>
</evidence>
<dbReference type="KEGG" id="dfi:AXF13_08060"/>
<dbReference type="AlphaFoldDB" id="A0A0X8JJZ9"/>
<name>A0A0X8JJZ9_9BACT</name>
<sequence length="165" mass="16811">MKAALAMALAFCMLLGSAAPGLALDPACGDGSVPKGVWPNCDPCAGAGAAAGVREKVQRLRDKLDDSVQPEGFDFVKNCIADLEKIFFADIGLPSLEDLLGALCVATRLATQQAVDKLNQSMNVSYLGGSISANVGVSGGNSAGGIKVRDTSAQARAAAAGMLRR</sequence>
<gene>
    <name evidence="2" type="ORF">AXF13_08060</name>
</gene>
<organism evidence="2 3">
    <name type="scientific">Desulfovibrio fairfieldensis</name>
    <dbReference type="NCBI Taxonomy" id="44742"/>
    <lineage>
        <taxon>Bacteria</taxon>
        <taxon>Pseudomonadati</taxon>
        <taxon>Thermodesulfobacteriota</taxon>
        <taxon>Desulfovibrionia</taxon>
        <taxon>Desulfovibrionales</taxon>
        <taxon>Desulfovibrionaceae</taxon>
        <taxon>Desulfovibrio</taxon>
    </lineage>
</organism>
<dbReference type="Proteomes" id="UP000069241">
    <property type="component" value="Chromosome"/>
</dbReference>
<dbReference type="EMBL" id="CP014229">
    <property type="protein sequence ID" value="AMD90077.1"/>
    <property type="molecule type" value="Genomic_DNA"/>
</dbReference>
<evidence type="ECO:0000313" key="2">
    <source>
        <dbReference type="EMBL" id="AMD90077.1"/>
    </source>
</evidence>
<reference evidence="3" key="1">
    <citation type="submission" date="2016-02" db="EMBL/GenBank/DDBJ databases">
        <authorList>
            <person name="Holder M.E."/>
            <person name="Ajami N.J."/>
            <person name="Petrosino J.F."/>
        </authorList>
    </citation>
    <scope>NUCLEOTIDE SEQUENCE [LARGE SCALE GENOMIC DNA]</scope>
    <source>
        <strain evidence="3">CCUG 45958</strain>
    </source>
</reference>